<keyword evidence="6" id="KW-0653">Protein transport</keyword>
<evidence type="ECO:0000313" key="12">
    <source>
        <dbReference type="Proteomes" id="UP000320496"/>
    </source>
</evidence>
<evidence type="ECO:0000313" key="11">
    <source>
        <dbReference type="EMBL" id="QDU40251.1"/>
    </source>
</evidence>
<evidence type="ECO:0000256" key="5">
    <source>
        <dbReference type="ARBA" id="ARBA00022795"/>
    </source>
</evidence>
<reference evidence="11 12" key="1">
    <citation type="submission" date="2019-02" db="EMBL/GenBank/DDBJ databases">
        <title>Deep-cultivation of Planctomycetes and their phenomic and genomic characterization uncovers novel biology.</title>
        <authorList>
            <person name="Wiegand S."/>
            <person name="Jogler M."/>
            <person name="Boedeker C."/>
            <person name="Pinto D."/>
            <person name="Vollmers J."/>
            <person name="Rivas-Marin E."/>
            <person name="Kohn T."/>
            <person name="Peeters S.H."/>
            <person name="Heuer A."/>
            <person name="Rast P."/>
            <person name="Oberbeckmann S."/>
            <person name="Bunk B."/>
            <person name="Jeske O."/>
            <person name="Meyerdierks A."/>
            <person name="Storesund J.E."/>
            <person name="Kallscheuer N."/>
            <person name="Luecker S."/>
            <person name="Lage O.M."/>
            <person name="Pohl T."/>
            <person name="Merkel B.J."/>
            <person name="Hornburger P."/>
            <person name="Mueller R.-W."/>
            <person name="Bruemmer F."/>
            <person name="Labrenz M."/>
            <person name="Spormann A.M."/>
            <person name="Op den Camp H."/>
            <person name="Overmann J."/>
            <person name="Amann R."/>
            <person name="Jetten M.S.M."/>
            <person name="Mascher T."/>
            <person name="Medema M.H."/>
            <person name="Devos D.P."/>
            <person name="Kaster A.-K."/>
            <person name="Ovreas L."/>
            <person name="Rohde M."/>
            <person name="Galperin M.Y."/>
            <person name="Jogler C."/>
        </authorList>
    </citation>
    <scope>NUCLEOTIDE SEQUENCE [LARGE SCALE GENOMIC DNA]</scope>
    <source>
        <strain evidence="11 12">Mal4</strain>
    </source>
</reference>
<dbReference type="Pfam" id="PF02108">
    <property type="entry name" value="FliH"/>
    <property type="match status" value="1"/>
</dbReference>
<dbReference type="OrthoDB" id="215614at2"/>
<keyword evidence="11" id="KW-0969">Cilium</keyword>
<dbReference type="InterPro" id="IPR051472">
    <property type="entry name" value="T3SS_Stator/FliH"/>
</dbReference>
<evidence type="ECO:0000256" key="3">
    <source>
        <dbReference type="ARBA" id="ARBA00016507"/>
    </source>
</evidence>
<feature type="coiled-coil region" evidence="8">
    <location>
        <begin position="49"/>
        <end position="76"/>
    </location>
</feature>
<keyword evidence="12" id="KW-1185">Reference proteome</keyword>
<dbReference type="InterPro" id="IPR018035">
    <property type="entry name" value="Flagellar_FliH/T3SS_HrpE"/>
</dbReference>
<keyword evidence="4" id="KW-0813">Transport</keyword>
<dbReference type="RefSeq" id="WP_145371422.1">
    <property type="nucleotide sequence ID" value="NZ_CP036275.1"/>
</dbReference>
<dbReference type="AlphaFoldDB" id="A0A517ZCS2"/>
<evidence type="ECO:0000256" key="2">
    <source>
        <dbReference type="ARBA" id="ARBA00006602"/>
    </source>
</evidence>
<keyword evidence="5" id="KW-1005">Bacterial flagellum biogenesis</keyword>
<keyword evidence="11" id="KW-0966">Cell projection</keyword>
<organism evidence="11 12">
    <name type="scientific">Maioricimonas rarisocia</name>
    <dbReference type="NCBI Taxonomy" id="2528026"/>
    <lineage>
        <taxon>Bacteria</taxon>
        <taxon>Pseudomonadati</taxon>
        <taxon>Planctomycetota</taxon>
        <taxon>Planctomycetia</taxon>
        <taxon>Planctomycetales</taxon>
        <taxon>Planctomycetaceae</taxon>
        <taxon>Maioricimonas</taxon>
    </lineage>
</organism>
<evidence type="ECO:0000256" key="8">
    <source>
        <dbReference type="SAM" id="Coils"/>
    </source>
</evidence>
<protein>
    <recommendedName>
        <fullName evidence="3">Flagellar assembly protein FliH</fullName>
    </recommendedName>
</protein>
<dbReference type="KEGG" id="mri:Mal4_46070"/>
<evidence type="ECO:0000259" key="10">
    <source>
        <dbReference type="Pfam" id="PF02108"/>
    </source>
</evidence>
<keyword evidence="11" id="KW-0282">Flagellum</keyword>
<accession>A0A517ZCS2</accession>
<evidence type="ECO:0000256" key="7">
    <source>
        <dbReference type="ARBA" id="ARBA00023225"/>
    </source>
</evidence>
<dbReference type="PANTHER" id="PTHR34982">
    <property type="entry name" value="YOP PROTEINS TRANSLOCATION PROTEIN L"/>
    <property type="match status" value="1"/>
</dbReference>
<feature type="compositionally biased region" description="Low complexity" evidence="9">
    <location>
        <begin position="24"/>
        <end position="36"/>
    </location>
</feature>
<feature type="region of interest" description="Disordered" evidence="9">
    <location>
        <begin position="13"/>
        <end position="45"/>
    </location>
</feature>
<feature type="region of interest" description="Disordered" evidence="9">
    <location>
        <begin position="188"/>
        <end position="211"/>
    </location>
</feature>
<dbReference type="EMBL" id="CP036275">
    <property type="protein sequence ID" value="QDU40251.1"/>
    <property type="molecule type" value="Genomic_DNA"/>
</dbReference>
<dbReference type="Proteomes" id="UP000320496">
    <property type="component" value="Chromosome"/>
</dbReference>
<evidence type="ECO:0000256" key="9">
    <source>
        <dbReference type="SAM" id="MobiDB-lite"/>
    </source>
</evidence>
<name>A0A517ZCS2_9PLAN</name>
<evidence type="ECO:0000256" key="4">
    <source>
        <dbReference type="ARBA" id="ARBA00022448"/>
    </source>
</evidence>
<proteinExistence type="inferred from homology"/>
<sequence>MLRGSVKLERPLRSVRLSGTESQEAAAAREAALSAAPAPPPEPPIAPMLESINEAVEEFEARRKQSLEELQLLAVELAVAAASNLVAQAIDRGEYGIEQLVKDAVGKLGMEQPITISLHPEDIQLLDRRTEGEAVPWRDGRITLRPETGIQRGDCRAETGDGRILIAEMSARLAEMRRHWLEGLDDAQIERRRPAGSDRGLQRFPNRRETA</sequence>
<keyword evidence="8" id="KW-0175">Coiled coil</keyword>
<dbReference type="GO" id="GO:0044781">
    <property type="term" value="P:bacterial-type flagellum organization"/>
    <property type="evidence" value="ECO:0007669"/>
    <property type="project" value="UniProtKB-KW"/>
</dbReference>
<evidence type="ECO:0000256" key="1">
    <source>
        <dbReference type="ARBA" id="ARBA00003041"/>
    </source>
</evidence>
<dbReference type="GO" id="GO:0015031">
    <property type="term" value="P:protein transport"/>
    <property type="evidence" value="ECO:0007669"/>
    <property type="project" value="UniProtKB-KW"/>
</dbReference>
<dbReference type="GO" id="GO:0005829">
    <property type="term" value="C:cytosol"/>
    <property type="evidence" value="ECO:0007669"/>
    <property type="project" value="TreeGrafter"/>
</dbReference>
<dbReference type="PANTHER" id="PTHR34982:SF1">
    <property type="entry name" value="FLAGELLAR ASSEMBLY PROTEIN FLIH"/>
    <property type="match status" value="1"/>
</dbReference>
<evidence type="ECO:0000256" key="6">
    <source>
        <dbReference type="ARBA" id="ARBA00022927"/>
    </source>
</evidence>
<keyword evidence="7" id="KW-1006">Bacterial flagellum protein export</keyword>
<gene>
    <name evidence="11" type="ORF">Mal4_46070</name>
</gene>
<comment type="function">
    <text evidence="1">Needed for flagellar regrowth and assembly.</text>
</comment>
<comment type="similarity">
    <text evidence="2">Belongs to the FliH family.</text>
</comment>
<feature type="domain" description="Flagellar assembly protein FliH/Type III secretion system HrpE" evidence="10">
    <location>
        <begin position="50"/>
        <end position="164"/>
    </location>
</feature>